<evidence type="ECO:0000256" key="4">
    <source>
        <dbReference type="ARBA" id="ARBA00023015"/>
    </source>
</evidence>
<dbReference type="EMBL" id="KE145371">
    <property type="protein sequence ID" value="EPE26061.1"/>
    <property type="molecule type" value="Genomic_DNA"/>
</dbReference>
<feature type="compositionally biased region" description="Acidic residues" evidence="8">
    <location>
        <begin position="231"/>
        <end position="253"/>
    </location>
</feature>
<dbReference type="STRING" id="1116229.S3D1X5"/>
<feature type="compositionally biased region" description="Basic and acidic residues" evidence="8">
    <location>
        <begin position="33"/>
        <end position="44"/>
    </location>
</feature>
<feature type="region of interest" description="Disordered" evidence="8">
    <location>
        <begin position="139"/>
        <end position="287"/>
    </location>
</feature>
<name>S3D1X5_GLAL2</name>
<dbReference type="PANTHER" id="PTHR13581">
    <property type="entry name" value="MRG-BINDING PROTEIN"/>
    <property type="match status" value="1"/>
</dbReference>
<evidence type="ECO:0000313" key="10">
    <source>
        <dbReference type="Proteomes" id="UP000016922"/>
    </source>
</evidence>
<sequence length="287" mass="32281">MPPKKKGKGVARAASTPVADDDAMAIDTPQEPETPKPTHDILKDPWTDEQETSLFKGIMRWKPAGMHKHFRMIALSEHLRNHGYDPNVETHIQIPGIWEKLNTLYNLEIIDERENSLFDYEDGDDQYLDFELPQEYEEPMFMKGKRSPSEANSSPPRLNRSPSLPPARKRKRGDNIMQKNRASTVEDTDEARTSPAKSPTPKVRTGRNAKRSLGRVKVESSSRAPSRAETTMDEEDGEEEGTEEGAEDDEAEEDKASPSPKATKVTKSKTEASSKAQGPARKSKRKR</sequence>
<evidence type="ECO:0000313" key="9">
    <source>
        <dbReference type="EMBL" id="EPE26061.1"/>
    </source>
</evidence>
<keyword evidence="10" id="KW-1185">Reference proteome</keyword>
<dbReference type="GO" id="GO:0005634">
    <property type="term" value="C:nucleus"/>
    <property type="evidence" value="ECO:0007669"/>
    <property type="project" value="UniProtKB-SubCell"/>
</dbReference>
<keyword evidence="5" id="KW-0804">Transcription</keyword>
<evidence type="ECO:0000256" key="7">
    <source>
        <dbReference type="ARBA" id="ARBA00025178"/>
    </source>
</evidence>
<dbReference type="GO" id="GO:0035267">
    <property type="term" value="C:NuA4 histone acetyltransferase complex"/>
    <property type="evidence" value="ECO:0007669"/>
    <property type="project" value="TreeGrafter"/>
</dbReference>
<comment type="subcellular location">
    <subcellularLocation>
        <location evidence="1">Nucleus</location>
    </subcellularLocation>
</comment>
<dbReference type="KEGG" id="glz:GLAREA_01973"/>
<dbReference type="AlphaFoldDB" id="S3D1X5"/>
<dbReference type="Proteomes" id="UP000016922">
    <property type="component" value="Unassembled WGS sequence"/>
</dbReference>
<dbReference type="HOGENOM" id="CLU_050564_0_1_1"/>
<dbReference type="GO" id="GO:0006357">
    <property type="term" value="P:regulation of transcription by RNA polymerase II"/>
    <property type="evidence" value="ECO:0007669"/>
    <property type="project" value="TreeGrafter"/>
</dbReference>
<reference evidence="9 10" key="1">
    <citation type="journal article" date="2013" name="BMC Genomics">
        <title>Genomics-driven discovery of the pneumocandin biosynthetic gene cluster in the fungus Glarea lozoyensis.</title>
        <authorList>
            <person name="Chen L."/>
            <person name="Yue Q."/>
            <person name="Zhang X."/>
            <person name="Xiang M."/>
            <person name="Wang C."/>
            <person name="Li S."/>
            <person name="Che Y."/>
            <person name="Ortiz-Lopez F.J."/>
            <person name="Bills G.F."/>
            <person name="Liu X."/>
            <person name="An Z."/>
        </authorList>
    </citation>
    <scope>NUCLEOTIDE SEQUENCE [LARGE SCALE GENOMIC DNA]</scope>
    <source>
        <strain evidence="10">ATCC 20868 / MF5171</strain>
    </source>
</reference>
<organism evidence="9 10">
    <name type="scientific">Glarea lozoyensis (strain ATCC 20868 / MF5171)</name>
    <dbReference type="NCBI Taxonomy" id="1116229"/>
    <lineage>
        <taxon>Eukaryota</taxon>
        <taxon>Fungi</taxon>
        <taxon>Dikarya</taxon>
        <taxon>Ascomycota</taxon>
        <taxon>Pezizomycotina</taxon>
        <taxon>Leotiomycetes</taxon>
        <taxon>Helotiales</taxon>
        <taxon>Helotiaceae</taxon>
        <taxon>Glarea</taxon>
    </lineage>
</organism>
<evidence type="ECO:0000256" key="5">
    <source>
        <dbReference type="ARBA" id="ARBA00023163"/>
    </source>
</evidence>
<dbReference type="GO" id="GO:0006325">
    <property type="term" value="P:chromatin organization"/>
    <property type="evidence" value="ECO:0007669"/>
    <property type="project" value="UniProtKB-KW"/>
</dbReference>
<evidence type="ECO:0000256" key="1">
    <source>
        <dbReference type="ARBA" id="ARBA00004123"/>
    </source>
</evidence>
<keyword evidence="3" id="KW-0156">Chromatin regulator</keyword>
<dbReference type="OrthoDB" id="5595141at2759"/>
<dbReference type="PANTHER" id="PTHR13581:SF5">
    <property type="entry name" value="MRG_MORF4L-BINDING PROTEIN"/>
    <property type="match status" value="1"/>
</dbReference>
<keyword evidence="4" id="KW-0805">Transcription regulation</keyword>
<evidence type="ECO:0008006" key="11">
    <source>
        <dbReference type="Google" id="ProtNLM"/>
    </source>
</evidence>
<dbReference type="GeneID" id="19461031"/>
<proteinExistence type="inferred from homology"/>
<feature type="region of interest" description="Disordered" evidence="8">
    <location>
        <begin position="1"/>
        <end position="44"/>
    </location>
</feature>
<evidence type="ECO:0000256" key="2">
    <source>
        <dbReference type="ARBA" id="ARBA00007117"/>
    </source>
</evidence>
<dbReference type="RefSeq" id="XP_008087380.1">
    <property type="nucleotide sequence ID" value="XM_008089189.1"/>
</dbReference>
<evidence type="ECO:0000256" key="8">
    <source>
        <dbReference type="SAM" id="MobiDB-lite"/>
    </source>
</evidence>
<protein>
    <recommendedName>
        <fullName evidence="11">Chromatin modification-related protein EAF7</fullName>
    </recommendedName>
</protein>
<evidence type="ECO:0000256" key="6">
    <source>
        <dbReference type="ARBA" id="ARBA00023242"/>
    </source>
</evidence>
<dbReference type="InterPro" id="IPR012423">
    <property type="entry name" value="Eaf7/MRGBP"/>
</dbReference>
<keyword evidence="6" id="KW-0539">Nucleus</keyword>
<feature type="compositionally biased region" description="Low complexity" evidence="8">
    <location>
        <begin position="152"/>
        <end position="162"/>
    </location>
</feature>
<comment type="similarity">
    <text evidence="2">Belongs to the EAF7 family.</text>
</comment>
<feature type="compositionally biased region" description="Basic residues" evidence="8">
    <location>
        <begin position="204"/>
        <end position="214"/>
    </location>
</feature>
<dbReference type="Pfam" id="PF07904">
    <property type="entry name" value="Eaf7"/>
    <property type="match status" value="1"/>
</dbReference>
<comment type="function">
    <text evidence="7">Component of the NuA4 histone acetyltransferase complex which is involved in transcriptional activation of selected genes principally by acetylation of nucleosomal histone H4 and H2A. The NuA4 complex is also involved in DNA repair.</text>
</comment>
<dbReference type="eggNOG" id="KOG4051">
    <property type="taxonomic scope" value="Eukaryota"/>
</dbReference>
<accession>S3D1X5</accession>
<dbReference type="OMA" id="QHTRIPY"/>
<gene>
    <name evidence="9" type="ORF">GLAREA_01973</name>
</gene>
<evidence type="ECO:0000256" key="3">
    <source>
        <dbReference type="ARBA" id="ARBA00022853"/>
    </source>
</evidence>